<evidence type="ECO:0000256" key="1">
    <source>
        <dbReference type="SAM" id="MobiDB-lite"/>
    </source>
</evidence>
<feature type="region of interest" description="Disordered" evidence="1">
    <location>
        <begin position="150"/>
        <end position="228"/>
    </location>
</feature>
<proteinExistence type="predicted"/>
<feature type="region of interest" description="Disordered" evidence="1">
    <location>
        <begin position="1"/>
        <end position="52"/>
    </location>
</feature>
<protein>
    <submittedName>
        <fullName evidence="2">Uncharacterized protein</fullName>
    </submittedName>
</protein>
<dbReference type="AlphaFoldDB" id="A0A0H2WAS1"/>
<name>A0A0H2WAS1_BURMA</name>
<dbReference type="EMBL" id="CP000011">
    <property type="protein sequence ID" value="AAU45749.1"/>
    <property type="molecule type" value="Genomic_DNA"/>
</dbReference>
<feature type="compositionally biased region" description="Basic residues" evidence="1">
    <location>
        <begin position="164"/>
        <end position="180"/>
    </location>
</feature>
<feature type="compositionally biased region" description="Basic residues" evidence="1">
    <location>
        <begin position="265"/>
        <end position="276"/>
    </location>
</feature>
<gene>
    <name evidence="2" type="ordered locus">BMAA1854</name>
</gene>
<sequence length="352" mass="39304">MENGWRASAATATARHGSDHDLTNRNGRQSMRTGQPRAERRSGAAPMGFRARRRMHGCDGIFVRGARSPRFGAPPARLRLAIGFDGRMSVSHPPPRQASDRDEPADEVRRLGRAIRRYIGDVDARRWARHRRTRISRAPRDPAIAAAPGVHRGEAAAPSAQRRATVHGRCRTGRRKIAHRRPLDGRRVTAGHARAARRNTSVIRRRQRNGRGRASAAPTPSGDRPASLAAIMPADRGGYGHRRRLGAMRHARAHAGSAIPPRHAPSPRRRLRRRQRSAADQADLRDVRLAHPLHLGMAGLVRIVGVERQMRRREKIFNLLKQREDEAHLRLLSANVQGFPLERILGVFPKSS</sequence>
<dbReference type="KEGG" id="bma:BMAA1854"/>
<evidence type="ECO:0000313" key="3">
    <source>
        <dbReference type="Proteomes" id="UP000006693"/>
    </source>
</evidence>
<organism evidence="2 3">
    <name type="scientific">Burkholderia mallei (strain ATCC 23344)</name>
    <dbReference type="NCBI Taxonomy" id="243160"/>
    <lineage>
        <taxon>Bacteria</taxon>
        <taxon>Pseudomonadati</taxon>
        <taxon>Pseudomonadota</taxon>
        <taxon>Betaproteobacteria</taxon>
        <taxon>Burkholderiales</taxon>
        <taxon>Burkholderiaceae</taxon>
        <taxon>Burkholderia</taxon>
        <taxon>pseudomallei group</taxon>
    </lineage>
</organism>
<dbReference type="Proteomes" id="UP000006693">
    <property type="component" value="Chromosome 2"/>
</dbReference>
<accession>A0A0H2WAS1</accession>
<dbReference type="HOGENOM" id="CLU_786822_0_0_4"/>
<feature type="region of interest" description="Disordered" evidence="1">
    <location>
        <begin position="86"/>
        <end position="106"/>
    </location>
</feature>
<reference evidence="2 3" key="1">
    <citation type="journal article" date="2004" name="Proc. Natl. Acad. Sci. U.S.A.">
        <title>Structural flexibility in the Burkholderia mallei genome.</title>
        <authorList>
            <person name="Nierman W.C."/>
            <person name="DeShazer D."/>
            <person name="Kim H.S."/>
            <person name="Tettelin H."/>
            <person name="Nelson K.E."/>
            <person name="Feldblyum T."/>
            <person name="Ulrich R.L."/>
            <person name="Ronning C.M."/>
            <person name="Brinkac L.M."/>
            <person name="Daugherty S.C."/>
            <person name="Davidsen T.D."/>
            <person name="Deboy R.T."/>
            <person name="Dimitrov G."/>
            <person name="Dodson R.J."/>
            <person name="Durkin A.S."/>
            <person name="Gwinn M.L."/>
            <person name="Haft D.H."/>
            <person name="Khouri H."/>
            <person name="Kolonay J.F."/>
            <person name="Madupu R."/>
            <person name="Mohammoud Y."/>
            <person name="Nelson W.C."/>
            <person name="Radune D."/>
            <person name="Romero C.M."/>
            <person name="Sarria S."/>
            <person name="Selengut J."/>
            <person name="Shamblin C."/>
            <person name="Sullivan S.A."/>
            <person name="White O."/>
            <person name="Yu Y."/>
            <person name="Zafar N."/>
            <person name="Zhou L."/>
            <person name="Fraser C.M."/>
        </authorList>
    </citation>
    <scope>NUCLEOTIDE SEQUENCE [LARGE SCALE GENOMIC DNA]</scope>
    <source>
        <strain evidence="2 3">ATCC 23344</strain>
    </source>
</reference>
<evidence type="ECO:0000313" key="2">
    <source>
        <dbReference type="EMBL" id="AAU45749.1"/>
    </source>
</evidence>
<keyword evidence="3" id="KW-1185">Reference proteome</keyword>
<feature type="region of interest" description="Disordered" evidence="1">
    <location>
        <begin position="250"/>
        <end position="282"/>
    </location>
</feature>
<feature type="compositionally biased region" description="Polar residues" evidence="1">
    <location>
        <begin position="24"/>
        <end position="33"/>
    </location>
</feature>